<gene>
    <name evidence="1" type="ORF">CJ670_09535</name>
</gene>
<dbReference type="Proteomes" id="UP000239151">
    <property type="component" value="Unassembled WGS sequence"/>
</dbReference>
<organism evidence="1 2">
    <name type="scientific">Aliarcobacter cryaerophilus</name>
    <dbReference type="NCBI Taxonomy" id="28198"/>
    <lineage>
        <taxon>Bacteria</taxon>
        <taxon>Pseudomonadati</taxon>
        <taxon>Campylobacterota</taxon>
        <taxon>Epsilonproteobacteria</taxon>
        <taxon>Campylobacterales</taxon>
        <taxon>Arcobacteraceae</taxon>
        <taxon>Aliarcobacter</taxon>
    </lineage>
</organism>
<evidence type="ECO:0000313" key="1">
    <source>
        <dbReference type="EMBL" id="PRM95245.1"/>
    </source>
</evidence>
<name>A0A2S9T8S3_9BACT</name>
<sequence>MNKFKAILLCYGKVALTMNFELKYKAVNYTTWMIEGIETREELLKKYSKKQIILIYESGY</sequence>
<evidence type="ECO:0000313" key="2">
    <source>
        <dbReference type="Proteomes" id="UP000239151"/>
    </source>
</evidence>
<dbReference type="AlphaFoldDB" id="A0A2S9T8S3"/>
<comment type="caution">
    <text evidence="1">The sequence shown here is derived from an EMBL/GenBank/DDBJ whole genome shotgun (WGS) entry which is preliminary data.</text>
</comment>
<reference evidence="1 2" key="1">
    <citation type="submission" date="2017-09" db="EMBL/GenBank/DDBJ databases">
        <title>Reassesment of A. cryaerophilus.</title>
        <authorList>
            <person name="Perez-Cataluna A."/>
            <person name="Collado L."/>
            <person name="Salgado O."/>
            <person name="Lefinanco V."/>
            <person name="Figueras M.J."/>
        </authorList>
    </citation>
    <scope>NUCLEOTIDE SEQUENCE [LARGE SCALE GENOMIC DNA]</scope>
    <source>
        <strain evidence="1 2">LMG 9065</strain>
    </source>
</reference>
<proteinExistence type="predicted"/>
<protein>
    <submittedName>
        <fullName evidence="1">Uncharacterized protein</fullName>
    </submittedName>
</protein>
<dbReference type="EMBL" id="NXGI01000035">
    <property type="protein sequence ID" value="PRM95245.1"/>
    <property type="molecule type" value="Genomic_DNA"/>
</dbReference>
<accession>A0A2S9T8S3</accession>
<dbReference type="RefSeq" id="WP_105939790.1">
    <property type="nucleotide sequence ID" value="NZ_JAODDC010000002.1"/>
</dbReference>